<evidence type="ECO:0000256" key="2">
    <source>
        <dbReference type="ARBA" id="ARBA00022729"/>
    </source>
</evidence>
<dbReference type="SMART" id="SM00369">
    <property type="entry name" value="LRR_TYP"/>
    <property type="match status" value="11"/>
</dbReference>
<dbReference type="Pfam" id="PF13855">
    <property type="entry name" value="LRR_8"/>
    <property type="match status" value="5"/>
</dbReference>
<dbReference type="PROSITE" id="PS51272">
    <property type="entry name" value="SLH"/>
    <property type="match status" value="3"/>
</dbReference>
<dbReference type="Proteomes" id="UP000176288">
    <property type="component" value="Chromosome"/>
</dbReference>
<dbReference type="Gene3D" id="3.80.10.10">
    <property type="entry name" value="Ribonuclease Inhibitor"/>
    <property type="match status" value="2"/>
</dbReference>
<evidence type="ECO:0000313" key="7">
    <source>
        <dbReference type="EMBL" id="AOZ73192.1"/>
    </source>
</evidence>
<name>A0A1D9MLM0_9ACTO</name>
<evidence type="ECO:0000259" key="6">
    <source>
        <dbReference type="PROSITE" id="PS51272"/>
    </source>
</evidence>
<feature type="chain" id="PRO_5038697761" description="SLH domain-containing protein" evidence="5">
    <location>
        <begin position="24"/>
        <end position="1572"/>
    </location>
</feature>
<protein>
    <recommendedName>
        <fullName evidence="6">SLH domain-containing protein</fullName>
    </recommendedName>
</protein>
<dbReference type="GO" id="GO:0005886">
    <property type="term" value="C:plasma membrane"/>
    <property type="evidence" value="ECO:0007669"/>
    <property type="project" value="TreeGrafter"/>
</dbReference>
<evidence type="ECO:0000256" key="1">
    <source>
        <dbReference type="ARBA" id="ARBA00022614"/>
    </source>
</evidence>
<keyword evidence="8" id="KW-1185">Reference proteome</keyword>
<dbReference type="Pfam" id="PF00395">
    <property type="entry name" value="SLH"/>
    <property type="match status" value="1"/>
</dbReference>
<feature type="domain" description="SLH" evidence="6">
    <location>
        <begin position="218"/>
        <end position="284"/>
    </location>
</feature>
<dbReference type="RefSeq" id="WP_071164655.1">
    <property type="nucleotide sequence ID" value="NZ_CP017812.1"/>
</dbReference>
<dbReference type="InterPro" id="IPR001119">
    <property type="entry name" value="SLH_dom"/>
</dbReference>
<accession>A0A1D9MLM0</accession>
<dbReference type="InterPro" id="IPR003591">
    <property type="entry name" value="Leu-rich_rpt_typical-subtyp"/>
</dbReference>
<keyword evidence="3" id="KW-0677">Repeat</keyword>
<gene>
    <name evidence="7" type="ORF">BK816_07695</name>
</gene>
<proteinExistence type="predicted"/>
<organism evidence="7 8">
    <name type="scientific">Boudabousia tangfeifanii</name>
    <dbReference type="NCBI Taxonomy" id="1912795"/>
    <lineage>
        <taxon>Bacteria</taxon>
        <taxon>Bacillati</taxon>
        <taxon>Actinomycetota</taxon>
        <taxon>Actinomycetes</taxon>
        <taxon>Actinomycetales</taxon>
        <taxon>Actinomycetaceae</taxon>
        <taxon>Boudabousia</taxon>
    </lineage>
</organism>
<dbReference type="PANTHER" id="PTHR24369">
    <property type="entry name" value="ANTIGEN BSP, PUTATIVE-RELATED"/>
    <property type="match status" value="1"/>
</dbReference>
<dbReference type="KEGG" id="avu:BK816_07695"/>
<dbReference type="SUPFAM" id="SSF52058">
    <property type="entry name" value="L domain-like"/>
    <property type="match status" value="1"/>
</dbReference>
<evidence type="ECO:0000256" key="3">
    <source>
        <dbReference type="ARBA" id="ARBA00022737"/>
    </source>
</evidence>
<feature type="region of interest" description="Disordered" evidence="4">
    <location>
        <begin position="566"/>
        <end position="587"/>
    </location>
</feature>
<reference evidence="7 8" key="1">
    <citation type="submission" date="2016-10" db="EMBL/GenBank/DDBJ databases">
        <title>Actinomyces aegypiusis sp. nov., isolated from the Aegypius monachus in Qinghai Tibet Plateau China.</title>
        <authorList>
            <person name="Wang Y."/>
        </authorList>
    </citation>
    <scope>NUCLEOTIDE SEQUENCE [LARGE SCALE GENOMIC DNA]</scope>
    <source>
        <strain evidence="7 8">VUL4_3</strain>
    </source>
</reference>
<sequence length="1572" mass="165831">MRFGRVFGSVVACASLLVSPLLGANVAFGADGEVGAVGEAPISVYDPQTSLGLSPVSALGGNGAAGGGIVIARAPLTGGKFVDVSRETLFSGEMAWLANAKVSTGWPARGGRAYRPLANIERQAMAAFLYRLAGIDKSGYRPPLRATFKDVPVGSQFFKEVEWMAATGITKGWPDKSFRPLGPVNRDAMAAFLARFVKKYPSKVSRAIVELGAPGSAVGNVFVDVPVGTQFAAEMEWLKKTEISTGWVRAGKRFYQPVTPIHRDAMAAFLYRLKNNKAATPITPKPEAVPESVDNGVSTVSVNLKPGSNSLSVPGLSLAKVALVRFSASAPLSAKGRVSTVKSNNSTFWVGRGAEVFSATTFLPVAGGKLVLQSSANLKGRIQVLASFNSSADQAGSTVMLPKIQVLVDSVKHLGLPSVGAKAQSFTATGIEIPTGSRFAIVRLETNYAKGGTVTVAGQTLAMPVGQVATTTVIPLGADGQVSLASTGSGLTRLTAVGYISADLPDQTGANKPSSVGDAFVGLTGLKAQSFKAQANRAVALKVPAGLNAKGFLTLTNTNSKARISGANALPGGAPNSKASSTGTLQGQDRAPELVLTAGKTPQLSASAQGNVQTLPVGYVQDARAQAAKAVGAPSINLTSPKNGASVKVDHGVIRFNGSFTSPGKLDRIEVWVGGKFVSKLAEVTLSGNGGSWRYDLIPPKTETAKVEFRLFDALGRKAVTSWNGKVVLPPKNATIIAPDTKVLSAAQVAKDDVKVISPVHVTSKNKPSFKPGEIVAIPGGKNAPNGLLGQVAAVVYQDGKWNTITRPVQLGNVLLQGDYDLVITKDAAGQNVAKPYVEPKAATKPAPKSGAGAPIGAASAPENRPETATGVANPNMVVPATLEPTPTPTGEGAQLLSFTGEVQAETGGDFNADLDKSLFNFNCSEGFGQAKVERSAKRTTKNLVYSASAAASIDEVKCHVGLNLRVKYHSTWQGDGNPWINAAGVIANKPGLAAFANSLVEGNWKLSTSFLSTVSGSVAATSQGKASIALNQKTFEKTISGTVKFALGPVPVVVNLSGTLTPVMSVELSAAMSGKAGFGASHEFGMSIARGFKVEKINRSSSSKAFEFSGNASATMKAGVALIPQASLYGILTLGVRAEAGLKAQASGEVKGRFVLGKNDPNLEAKGSTSGSAYLTVNGTYKFGLDTDTILRTYGNDQIANTAKSVGFYKDLSKSGSVPVINWNYQLWNLKFQNGKNAANKPENQKPVTAQELTKARKLVEEKCDKRFYTDSWELVCLLDELNPSVTKAINEKLTKEKTTDLVLQVEKTETINDDNLNFPNLEYLNLAYNELGVVPDFSHLPNLKYLNLFANNLRVVPDFSHLPNLESLDLTYNKLGGVPDFSHLPNLESLDLSGNGLGVVPDFSHLPNLEDLSLGGNGLGVVPDFSHLPNLTHLSLGTNELGVVPDFSHLPNLTHLNLDGIGLKVVPDFSHLPNLEWLDLKENGLGVVPDFSHLPNLEWLDLTYNKLGVVPDFSHLPNLRWLDLENNKLKVVPDFSHLPNLEHLELSDNPFEKCPTFTKLPEHTDVFKGC</sequence>
<feature type="signal peptide" evidence="5">
    <location>
        <begin position="1"/>
        <end position="23"/>
    </location>
</feature>
<evidence type="ECO:0000256" key="5">
    <source>
        <dbReference type="SAM" id="SignalP"/>
    </source>
</evidence>
<keyword evidence="1" id="KW-0433">Leucine-rich repeat</keyword>
<dbReference type="SMART" id="SM00365">
    <property type="entry name" value="LRR_SD22"/>
    <property type="match status" value="7"/>
</dbReference>
<evidence type="ECO:0000313" key="8">
    <source>
        <dbReference type="Proteomes" id="UP000176288"/>
    </source>
</evidence>
<dbReference type="PANTHER" id="PTHR24369:SF210">
    <property type="entry name" value="CHAOPTIN-RELATED"/>
    <property type="match status" value="1"/>
</dbReference>
<dbReference type="OrthoDB" id="9764271at2"/>
<dbReference type="InterPro" id="IPR001611">
    <property type="entry name" value="Leu-rich_rpt"/>
</dbReference>
<dbReference type="SMART" id="SM00364">
    <property type="entry name" value="LRR_BAC"/>
    <property type="match status" value="10"/>
</dbReference>
<dbReference type="PROSITE" id="PS51450">
    <property type="entry name" value="LRR"/>
    <property type="match status" value="10"/>
</dbReference>
<feature type="compositionally biased region" description="Polar residues" evidence="4">
    <location>
        <begin position="577"/>
        <end position="587"/>
    </location>
</feature>
<evidence type="ECO:0000256" key="4">
    <source>
        <dbReference type="SAM" id="MobiDB-lite"/>
    </source>
</evidence>
<feature type="compositionally biased region" description="Low complexity" evidence="4">
    <location>
        <begin position="840"/>
        <end position="862"/>
    </location>
</feature>
<dbReference type="InterPro" id="IPR032675">
    <property type="entry name" value="LRR_dom_sf"/>
</dbReference>
<dbReference type="InterPro" id="IPR050541">
    <property type="entry name" value="LRR_TM_domain-containing"/>
</dbReference>
<dbReference type="STRING" id="1912795.BK816_07695"/>
<dbReference type="EMBL" id="CP017812">
    <property type="protein sequence ID" value="AOZ73192.1"/>
    <property type="molecule type" value="Genomic_DNA"/>
</dbReference>
<feature type="domain" description="SLH" evidence="6">
    <location>
        <begin position="77"/>
        <end position="143"/>
    </location>
</feature>
<keyword evidence="2 5" id="KW-0732">Signal</keyword>
<feature type="region of interest" description="Disordered" evidence="4">
    <location>
        <begin position="840"/>
        <end position="873"/>
    </location>
</feature>
<feature type="domain" description="SLH" evidence="6">
    <location>
        <begin position="144"/>
        <end position="207"/>
    </location>
</feature>